<evidence type="ECO:0000256" key="10">
    <source>
        <dbReference type="ARBA" id="ARBA00023136"/>
    </source>
</evidence>
<evidence type="ECO:0000256" key="12">
    <source>
        <dbReference type="SAM" id="Phobius"/>
    </source>
</evidence>
<keyword evidence="6" id="KW-0256">Endoplasmic reticulum</keyword>
<keyword evidence="14" id="KW-1185">Reference proteome</keyword>
<sequence length="377" mass="43666">MADKKKSKKKSDETEVIEEIKPSKEEYEVAKWLRNNVPTKKTKFLNHNVQYFTGKKAVDALMASTWGTSIKEGDEPFFTSRAHCIDFLDVMLHNKFFHRAKKVPINEELLKGKKKGAKDEKDKKTVKEDKDKKESLKDKKKKDDGESSHAEGKGQEVSENEEERQKKKKKKVRLEMHFDQFFADNLDAYVWIYEPIPPHYWLFGALVVMAGIGVCLFPLWPPSVRLIVYYLSIAAAGFLVFVVFLTVVRTIVFCFLWIVTLGRHHLWLFPNLTEDVGFLASFWPLYKYEYKPPVETGKKKKKKKEKLSDNEDEPEPDQKEPEVVEVVEEVEDTRIEEKEEGEEKNEGSGSESESSSQQSQTGKDFEIVDKAEIEAQQ</sequence>
<dbReference type="GO" id="GO:0005789">
    <property type="term" value="C:endoplasmic reticulum membrane"/>
    <property type="evidence" value="ECO:0007669"/>
    <property type="project" value="UniProtKB-SubCell"/>
</dbReference>
<gene>
    <name evidence="13" type="ORF">NEZAVI_LOCUS7002</name>
</gene>
<evidence type="ECO:0000256" key="5">
    <source>
        <dbReference type="ARBA" id="ARBA00022692"/>
    </source>
</evidence>
<dbReference type="InterPro" id="IPR004728">
    <property type="entry name" value="Sec62"/>
</dbReference>
<evidence type="ECO:0000256" key="9">
    <source>
        <dbReference type="ARBA" id="ARBA00023010"/>
    </source>
</evidence>
<evidence type="ECO:0000256" key="4">
    <source>
        <dbReference type="ARBA" id="ARBA00022448"/>
    </source>
</evidence>
<dbReference type="Proteomes" id="UP001152798">
    <property type="component" value="Chromosome 3"/>
</dbReference>
<reference evidence="13" key="1">
    <citation type="submission" date="2022-01" db="EMBL/GenBank/DDBJ databases">
        <authorList>
            <person name="King R."/>
        </authorList>
    </citation>
    <scope>NUCLEOTIDE SEQUENCE</scope>
</reference>
<evidence type="ECO:0000313" key="14">
    <source>
        <dbReference type="Proteomes" id="UP001152798"/>
    </source>
</evidence>
<dbReference type="OrthoDB" id="200187at2759"/>
<dbReference type="PANTHER" id="PTHR12443:SF9">
    <property type="entry name" value="TRANSLOCATION PROTEIN SEC62"/>
    <property type="match status" value="1"/>
</dbReference>
<name>A0A9P0MNN4_NEZVI</name>
<comment type="similarity">
    <text evidence="2">Belongs to the SEC62 family.</text>
</comment>
<evidence type="ECO:0000256" key="7">
    <source>
        <dbReference type="ARBA" id="ARBA00022927"/>
    </source>
</evidence>
<feature type="compositionally biased region" description="Basic and acidic residues" evidence="11">
    <location>
        <begin position="113"/>
        <end position="156"/>
    </location>
</feature>
<keyword evidence="8 12" id="KW-1133">Transmembrane helix</keyword>
<feature type="region of interest" description="Disordered" evidence="11">
    <location>
        <begin position="299"/>
        <end position="377"/>
    </location>
</feature>
<organism evidence="13 14">
    <name type="scientific">Nezara viridula</name>
    <name type="common">Southern green stink bug</name>
    <name type="synonym">Cimex viridulus</name>
    <dbReference type="NCBI Taxonomy" id="85310"/>
    <lineage>
        <taxon>Eukaryota</taxon>
        <taxon>Metazoa</taxon>
        <taxon>Ecdysozoa</taxon>
        <taxon>Arthropoda</taxon>
        <taxon>Hexapoda</taxon>
        <taxon>Insecta</taxon>
        <taxon>Pterygota</taxon>
        <taxon>Neoptera</taxon>
        <taxon>Paraneoptera</taxon>
        <taxon>Hemiptera</taxon>
        <taxon>Heteroptera</taxon>
        <taxon>Panheteroptera</taxon>
        <taxon>Pentatomomorpha</taxon>
        <taxon>Pentatomoidea</taxon>
        <taxon>Pentatomidae</taxon>
        <taxon>Pentatominae</taxon>
        <taxon>Nezara</taxon>
    </lineage>
</organism>
<evidence type="ECO:0000313" key="13">
    <source>
        <dbReference type="EMBL" id="CAH1397077.1"/>
    </source>
</evidence>
<feature type="region of interest" description="Disordered" evidence="11">
    <location>
        <begin position="113"/>
        <end position="165"/>
    </location>
</feature>
<accession>A0A9P0MNN4</accession>
<dbReference type="AlphaFoldDB" id="A0A9P0MNN4"/>
<proteinExistence type="inferred from homology"/>
<dbReference type="EMBL" id="OV725079">
    <property type="protein sequence ID" value="CAH1397077.1"/>
    <property type="molecule type" value="Genomic_DNA"/>
</dbReference>
<evidence type="ECO:0000256" key="11">
    <source>
        <dbReference type="SAM" id="MobiDB-lite"/>
    </source>
</evidence>
<dbReference type="PANTHER" id="PTHR12443">
    <property type="entry name" value="TRANSLOCATION PROTEIN SEC62"/>
    <property type="match status" value="1"/>
</dbReference>
<keyword evidence="7" id="KW-0653">Protein transport</keyword>
<feature type="compositionally biased region" description="Basic and acidic residues" evidence="11">
    <location>
        <begin position="363"/>
        <end position="377"/>
    </location>
</feature>
<keyword evidence="5 12" id="KW-0812">Transmembrane</keyword>
<evidence type="ECO:0000256" key="8">
    <source>
        <dbReference type="ARBA" id="ARBA00022989"/>
    </source>
</evidence>
<feature type="transmembrane region" description="Helical" evidence="12">
    <location>
        <begin position="200"/>
        <end position="220"/>
    </location>
</feature>
<evidence type="ECO:0000256" key="2">
    <source>
        <dbReference type="ARBA" id="ARBA00010604"/>
    </source>
</evidence>
<evidence type="ECO:0000256" key="1">
    <source>
        <dbReference type="ARBA" id="ARBA00004477"/>
    </source>
</evidence>
<evidence type="ECO:0000256" key="3">
    <source>
        <dbReference type="ARBA" id="ARBA00021257"/>
    </source>
</evidence>
<dbReference type="Pfam" id="PF03839">
    <property type="entry name" value="Sec62"/>
    <property type="match status" value="1"/>
</dbReference>
<keyword evidence="10 12" id="KW-0472">Membrane</keyword>
<keyword evidence="4" id="KW-0813">Transport</keyword>
<keyword evidence="9" id="KW-0811">Translocation</keyword>
<protein>
    <recommendedName>
        <fullName evidence="3">Translocation protein SEC62</fullName>
    </recommendedName>
</protein>
<evidence type="ECO:0000256" key="6">
    <source>
        <dbReference type="ARBA" id="ARBA00022824"/>
    </source>
</evidence>
<feature type="transmembrane region" description="Helical" evidence="12">
    <location>
        <begin position="226"/>
        <end position="259"/>
    </location>
</feature>
<comment type="subcellular location">
    <subcellularLocation>
        <location evidence="1">Endoplasmic reticulum membrane</location>
        <topology evidence="1">Multi-pass membrane protein</topology>
    </subcellularLocation>
</comment>
<dbReference type="GO" id="GO:0031204">
    <property type="term" value="P:post-translational protein targeting to membrane, translocation"/>
    <property type="evidence" value="ECO:0007669"/>
    <property type="project" value="TreeGrafter"/>
</dbReference>
<feature type="compositionally biased region" description="Low complexity" evidence="11">
    <location>
        <begin position="347"/>
        <end position="360"/>
    </location>
</feature>